<dbReference type="AlphaFoldDB" id="A0AAE1QD91"/>
<dbReference type="Proteomes" id="UP001292094">
    <property type="component" value="Unassembled WGS sequence"/>
</dbReference>
<evidence type="ECO:0000256" key="2">
    <source>
        <dbReference type="ARBA" id="ARBA00038225"/>
    </source>
</evidence>
<dbReference type="FunFam" id="3.30.160.20:FF:000046">
    <property type="entry name" value="Peptidyl-tRNA hydrolase ICT1"/>
    <property type="match status" value="1"/>
</dbReference>
<comment type="similarity">
    <text evidence="2">Belongs to the prokaryotic/mitochondrial release factor family. Mitochondrion-specific ribosomal protein mL62 subfamily.</text>
</comment>
<proteinExistence type="inferred from homology"/>
<organism evidence="7 8">
    <name type="scientific">Petrolisthes manimaculis</name>
    <dbReference type="NCBI Taxonomy" id="1843537"/>
    <lineage>
        <taxon>Eukaryota</taxon>
        <taxon>Metazoa</taxon>
        <taxon>Ecdysozoa</taxon>
        <taxon>Arthropoda</taxon>
        <taxon>Crustacea</taxon>
        <taxon>Multicrustacea</taxon>
        <taxon>Malacostraca</taxon>
        <taxon>Eumalacostraca</taxon>
        <taxon>Eucarida</taxon>
        <taxon>Decapoda</taxon>
        <taxon>Pleocyemata</taxon>
        <taxon>Anomura</taxon>
        <taxon>Galatheoidea</taxon>
        <taxon>Porcellanidae</taxon>
        <taxon>Petrolisthes</taxon>
    </lineage>
</organism>
<dbReference type="PANTHER" id="PTHR11075:SF54">
    <property type="entry name" value="LARGE RIBOSOMAL SUBUNIT PROTEIN ML62"/>
    <property type="match status" value="1"/>
</dbReference>
<dbReference type="GO" id="GO:0005762">
    <property type="term" value="C:mitochondrial large ribosomal subunit"/>
    <property type="evidence" value="ECO:0007669"/>
    <property type="project" value="TreeGrafter"/>
</dbReference>
<dbReference type="EMBL" id="JAWZYT010000362">
    <property type="protein sequence ID" value="KAK4324434.1"/>
    <property type="molecule type" value="Genomic_DNA"/>
</dbReference>
<gene>
    <name evidence="7" type="ORF">Pmani_004931</name>
</gene>
<dbReference type="NCBIfam" id="NF006718">
    <property type="entry name" value="PRK09256.1"/>
    <property type="match status" value="1"/>
</dbReference>
<dbReference type="SUPFAM" id="SSF110916">
    <property type="entry name" value="Peptidyl-tRNA hydrolase domain-like"/>
    <property type="match status" value="1"/>
</dbReference>
<evidence type="ECO:0000256" key="5">
    <source>
        <dbReference type="SAM" id="MobiDB-lite"/>
    </source>
</evidence>
<dbReference type="InterPro" id="IPR000352">
    <property type="entry name" value="Pep_chain_release_fac_I"/>
</dbReference>
<dbReference type="PANTHER" id="PTHR11075">
    <property type="entry name" value="PEPTIDE CHAIN RELEASE FACTOR"/>
    <property type="match status" value="1"/>
</dbReference>
<dbReference type="InterPro" id="IPR052104">
    <property type="entry name" value="Mito_Release_Factor_mL62"/>
</dbReference>
<evidence type="ECO:0000259" key="6">
    <source>
        <dbReference type="PROSITE" id="PS00745"/>
    </source>
</evidence>
<dbReference type="GO" id="GO:0070126">
    <property type="term" value="P:mitochondrial translational termination"/>
    <property type="evidence" value="ECO:0007669"/>
    <property type="project" value="TreeGrafter"/>
</dbReference>
<feature type="region of interest" description="Disordered" evidence="5">
    <location>
        <begin position="175"/>
        <end position="209"/>
    </location>
</feature>
<dbReference type="GO" id="GO:0016150">
    <property type="term" value="F:translation release factor activity, codon nonspecific"/>
    <property type="evidence" value="ECO:0007669"/>
    <property type="project" value="TreeGrafter"/>
</dbReference>
<protein>
    <recommendedName>
        <fullName evidence="3">Large ribosomal subunit protein mL62</fullName>
        <ecNumber evidence="1">3.1.1.29</ecNumber>
    </recommendedName>
    <alternativeName>
        <fullName evidence="4">Peptidyl-tRNA hydrolase ICT1, mitochondrial</fullName>
    </alternativeName>
</protein>
<evidence type="ECO:0000256" key="3">
    <source>
        <dbReference type="ARBA" id="ARBA00039441"/>
    </source>
</evidence>
<feature type="domain" description="Prokaryotic-type class I peptide chain release factors" evidence="6">
    <location>
        <begin position="85"/>
        <end position="101"/>
    </location>
</feature>
<feature type="compositionally biased region" description="Basic and acidic residues" evidence="5">
    <location>
        <begin position="183"/>
        <end position="209"/>
    </location>
</feature>
<evidence type="ECO:0000313" key="8">
    <source>
        <dbReference type="Proteomes" id="UP001292094"/>
    </source>
</evidence>
<dbReference type="Gene3D" id="3.30.160.20">
    <property type="match status" value="1"/>
</dbReference>
<keyword evidence="8" id="KW-1185">Reference proteome</keyword>
<evidence type="ECO:0000256" key="4">
    <source>
        <dbReference type="ARBA" id="ARBA00041531"/>
    </source>
</evidence>
<reference evidence="7" key="1">
    <citation type="submission" date="2023-11" db="EMBL/GenBank/DDBJ databases">
        <title>Genome assemblies of two species of porcelain crab, Petrolisthes cinctipes and Petrolisthes manimaculis (Anomura: Porcellanidae).</title>
        <authorList>
            <person name="Angst P."/>
        </authorList>
    </citation>
    <scope>NUCLEOTIDE SEQUENCE</scope>
    <source>
        <strain evidence="7">PB745_02</strain>
        <tissue evidence="7">Gill</tissue>
    </source>
</reference>
<evidence type="ECO:0000313" key="7">
    <source>
        <dbReference type="EMBL" id="KAK4324434.1"/>
    </source>
</evidence>
<name>A0AAE1QD91_9EUCA</name>
<comment type="caution">
    <text evidence="7">The sequence shown here is derived from an EMBL/GenBank/DDBJ whole genome shotgun (WGS) entry which is preliminary data.</text>
</comment>
<dbReference type="EC" id="3.1.1.29" evidence="1"/>
<sequence length="209" mass="23865">MLLGPRRCCVLLMNYYTGGVGGNITRHVSTTNTNKGGYKSCLSLDKIYPNNNNNNNDNIPQPPKNEGLNFSGYIPMDKVEVKYSRSSGPGGQNVNKVNTKVDLRFHLHSADWLSPQLREKLAEKYKGSITGEGYLVVRSDRTRSQQLNLADTLDKLRHMVHNTTITPTQPSYEAVERNRRRHEAAVRERLRQKREHSLTKQGRKEPEYI</sequence>
<dbReference type="Pfam" id="PF00472">
    <property type="entry name" value="RF-1"/>
    <property type="match status" value="1"/>
</dbReference>
<dbReference type="GO" id="GO:0004045">
    <property type="term" value="F:peptidyl-tRNA hydrolase activity"/>
    <property type="evidence" value="ECO:0007669"/>
    <property type="project" value="UniProtKB-EC"/>
</dbReference>
<accession>A0AAE1QD91</accession>
<evidence type="ECO:0000256" key="1">
    <source>
        <dbReference type="ARBA" id="ARBA00013260"/>
    </source>
</evidence>
<dbReference type="PROSITE" id="PS00745">
    <property type="entry name" value="RF_PROK_I"/>
    <property type="match status" value="1"/>
</dbReference>